<organism evidence="4 5">
    <name type="scientific">Antarctobacter heliothermus</name>
    <dbReference type="NCBI Taxonomy" id="74033"/>
    <lineage>
        <taxon>Bacteria</taxon>
        <taxon>Pseudomonadati</taxon>
        <taxon>Pseudomonadota</taxon>
        <taxon>Alphaproteobacteria</taxon>
        <taxon>Rhodobacterales</taxon>
        <taxon>Roseobacteraceae</taxon>
        <taxon>Antarctobacter</taxon>
    </lineage>
</organism>
<accession>A0A222E6D5</accession>
<dbReference type="InterPro" id="IPR046342">
    <property type="entry name" value="CBS_dom_sf"/>
</dbReference>
<dbReference type="PANTHER" id="PTHR43080:SF2">
    <property type="entry name" value="CBS DOMAIN-CONTAINING PROTEIN"/>
    <property type="match status" value="1"/>
</dbReference>
<dbReference type="PROSITE" id="PS51371">
    <property type="entry name" value="CBS"/>
    <property type="match status" value="2"/>
</dbReference>
<dbReference type="PANTHER" id="PTHR43080">
    <property type="entry name" value="CBS DOMAIN-CONTAINING PROTEIN CBSX3, MITOCHONDRIAL"/>
    <property type="match status" value="1"/>
</dbReference>
<name>A0A222E6D5_9RHOB</name>
<dbReference type="InterPro" id="IPR051257">
    <property type="entry name" value="Diverse_CBS-Domain"/>
</dbReference>
<feature type="domain" description="CBS" evidence="3">
    <location>
        <begin position="77"/>
        <end position="133"/>
    </location>
</feature>
<proteinExistence type="predicted"/>
<dbReference type="AlphaFoldDB" id="A0A222E6D5"/>
<reference evidence="4 5" key="1">
    <citation type="submission" date="2017-07" db="EMBL/GenBank/DDBJ databases">
        <title>Genome Sequence of Antarctobacter heliothermus Strain SMS3 Isolated from a culture of the Diatom Skeletonema marinoi.</title>
        <authorList>
            <person name="Topel M."/>
            <person name="Pinder M.I.M."/>
            <person name="Johansson O.N."/>
            <person name="Kourtchenko O."/>
            <person name="Godhe A."/>
            <person name="Clarke A.K."/>
        </authorList>
    </citation>
    <scope>NUCLEOTIDE SEQUENCE [LARGE SCALE GENOMIC DNA]</scope>
    <source>
        <strain evidence="4 5">SMS3</strain>
    </source>
</reference>
<dbReference type="SUPFAM" id="SSF54631">
    <property type="entry name" value="CBS-domain pair"/>
    <property type="match status" value="1"/>
</dbReference>
<dbReference type="Gene3D" id="3.10.580.10">
    <property type="entry name" value="CBS-domain"/>
    <property type="match status" value="1"/>
</dbReference>
<dbReference type="OrthoDB" id="9807125at2"/>
<keyword evidence="1 2" id="KW-0129">CBS domain</keyword>
<sequence length="145" mass="15541">MQVHQILKSKGTDGVYTVTPGTTVSEAARILTEKRIGTVVVSEDGEVALGILSERDIVRELAAKGAACLDASVDTYMTSDPFTCAREDSADGILARMTEGRFRHMPVVEDGKMVGLVTLGDVVKARLTELSAEKDALEGMISNPW</sequence>
<feature type="domain" description="CBS" evidence="3">
    <location>
        <begin position="11"/>
        <end position="68"/>
    </location>
</feature>
<evidence type="ECO:0000259" key="3">
    <source>
        <dbReference type="PROSITE" id="PS51371"/>
    </source>
</evidence>
<dbReference type="CDD" id="cd04623">
    <property type="entry name" value="CBS_pair_bac_euk"/>
    <property type="match status" value="1"/>
</dbReference>
<dbReference type="KEGG" id="aht:ANTHELSMS3_02904"/>
<dbReference type="InterPro" id="IPR000644">
    <property type="entry name" value="CBS_dom"/>
</dbReference>
<evidence type="ECO:0000256" key="2">
    <source>
        <dbReference type="PROSITE-ProRule" id="PRU00703"/>
    </source>
</evidence>
<evidence type="ECO:0000313" key="4">
    <source>
        <dbReference type="EMBL" id="ASP21558.1"/>
    </source>
</evidence>
<dbReference type="Proteomes" id="UP000203589">
    <property type="component" value="Chromosome"/>
</dbReference>
<dbReference type="EMBL" id="CP022540">
    <property type="protein sequence ID" value="ASP21558.1"/>
    <property type="molecule type" value="Genomic_DNA"/>
</dbReference>
<protein>
    <submittedName>
        <fullName evidence="4">Inosine 5'-monophosphate dehydrogenase</fullName>
    </submittedName>
</protein>
<evidence type="ECO:0000256" key="1">
    <source>
        <dbReference type="ARBA" id="ARBA00023122"/>
    </source>
</evidence>
<dbReference type="RefSeq" id="WP_094037140.1">
    <property type="nucleotide sequence ID" value="NZ_CP022540.1"/>
</dbReference>
<gene>
    <name evidence="4" type="ORF">ANTHELSMS3_02904</name>
</gene>
<dbReference type="Pfam" id="PF00571">
    <property type="entry name" value="CBS"/>
    <property type="match status" value="2"/>
</dbReference>
<dbReference type="SMART" id="SM00116">
    <property type="entry name" value="CBS"/>
    <property type="match status" value="2"/>
</dbReference>
<dbReference type="InterPro" id="IPR044725">
    <property type="entry name" value="CBSX3_CBS_dom"/>
</dbReference>
<evidence type="ECO:0000313" key="5">
    <source>
        <dbReference type="Proteomes" id="UP000203589"/>
    </source>
</evidence>
<keyword evidence="5" id="KW-1185">Reference proteome</keyword>